<evidence type="ECO:0000313" key="1">
    <source>
        <dbReference type="EMBL" id="MBD2596596.1"/>
    </source>
</evidence>
<dbReference type="EMBL" id="JACJTB010000029">
    <property type="protein sequence ID" value="MBD2596596.1"/>
    <property type="molecule type" value="Genomic_DNA"/>
</dbReference>
<dbReference type="Pfam" id="PF21748">
    <property type="entry name" value="UPF0150"/>
    <property type="match status" value="1"/>
</dbReference>
<protein>
    <submittedName>
        <fullName evidence="1">Type II toxin-antitoxin system HicB family antitoxin</fullName>
    </submittedName>
</protein>
<dbReference type="Proteomes" id="UP000603457">
    <property type="component" value="Unassembled WGS sequence"/>
</dbReference>
<keyword evidence="2" id="KW-1185">Reference proteome</keyword>
<gene>
    <name evidence="1" type="ORF">H6G74_19990</name>
</gene>
<dbReference type="InterPro" id="IPR051404">
    <property type="entry name" value="TA_system_antitoxin"/>
</dbReference>
<dbReference type="SUPFAM" id="SSF143100">
    <property type="entry name" value="TTHA1013/TTHA0281-like"/>
    <property type="match status" value="1"/>
</dbReference>
<organism evidence="1 2">
    <name type="scientific">Nostoc spongiaeforme FACHB-130</name>
    <dbReference type="NCBI Taxonomy" id="1357510"/>
    <lineage>
        <taxon>Bacteria</taxon>
        <taxon>Bacillati</taxon>
        <taxon>Cyanobacteriota</taxon>
        <taxon>Cyanophyceae</taxon>
        <taxon>Nostocales</taxon>
        <taxon>Nostocaceae</taxon>
        <taxon>Nostoc</taxon>
    </lineage>
</organism>
<name>A0ABR8G047_9NOSO</name>
<proteinExistence type="predicted"/>
<dbReference type="Gene3D" id="3.30.160.250">
    <property type="match status" value="1"/>
</dbReference>
<dbReference type="PANTHER" id="PTHR34504">
    <property type="entry name" value="ANTITOXIN HICB"/>
    <property type="match status" value="1"/>
</dbReference>
<dbReference type="PANTHER" id="PTHR34504:SF4">
    <property type="entry name" value="ANTITOXIN HICB"/>
    <property type="match status" value="1"/>
</dbReference>
<reference evidence="1 2" key="1">
    <citation type="journal article" date="2020" name="ISME J.">
        <title>Comparative genomics reveals insights into cyanobacterial evolution and habitat adaptation.</title>
        <authorList>
            <person name="Chen M.Y."/>
            <person name="Teng W.K."/>
            <person name="Zhao L."/>
            <person name="Hu C.X."/>
            <person name="Zhou Y.K."/>
            <person name="Han B.P."/>
            <person name="Song L.R."/>
            <person name="Shu W.S."/>
        </authorList>
    </citation>
    <scope>NUCLEOTIDE SEQUENCE [LARGE SCALE GENOMIC DNA]</scope>
    <source>
        <strain evidence="1 2">FACHB-130</strain>
    </source>
</reference>
<evidence type="ECO:0000313" key="2">
    <source>
        <dbReference type="Proteomes" id="UP000603457"/>
    </source>
</evidence>
<accession>A0ABR8G047</accession>
<dbReference type="InterPro" id="IPR035069">
    <property type="entry name" value="TTHA1013/TTHA0281-like"/>
</dbReference>
<sequence>MRTFTAIIERDPDTNLYVGYVPGFHGAHSQGETLDELNENLREVIEMLLEDENLAFDTEFVGTQQIVIR</sequence>
<dbReference type="InterPro" id="IPR049389">
    <property type="entry name" value="TTHA0281-like"/>
</dbReference>
<dbReference type="RefSeq" id="WP_190969317.1">
    <property type="nucleotide sequence ID" value="NZ_JACJTB010000029.1"/>
</dbReference>
<comment type="caution">
    <text evidence="1">The sequence shown here is derived from an EMBL/GenBank/DDBJ whole genome shotgun (WGS) entry which is preliminary data.</text>
</comment>